<dbReference type="Ensembl" id="ENSACLT00000063766.1">
    <property type="protein sequence ID" value="ENSACLP00000063669.1"/>
    <property type="gene ID" value="ENSACLG00000019101.2"/>
</dbReference>
<dbReference type="InterPro" id="IPR037518">
    <property type="entry name" value="MPN"/>
</dbReference>
<accession>A0AAX7U301</accession>
<organism evidence="7 8">
    <name type="scientific">Astatotilapia calliptera</name>
    <name type="common">Eastern happy</name>
    <name type="synonym">Chromis callipterus</name>
    <dbReference type="NCBI Taxonomy" id="8154"/>
    <lineage>
        <taxon>Eukaryota</taxon>
        <taxon>Metazoa</taxon>
        <taxon>Chordata</taxon>
        <taxon>Craniata</taxon>
        <taxon>Vertebrata</taxon>
        <taxon>Euteleostomi</taxon>
        <taxon>Actinopterygii</taxon>
        <taxon>Neopterygii</taxon>
        <taxon>Teleostei</taxon>
        <taxon>Neoteleostei</taxon>
        <taxon>Acanthomorphata</taxon>
        <taxon>Ovalentaria</taxon>
        <taxon>Cichlomorphae</taxon>
        <taxon>Cichliformes</taxon>
        <taxon>Cichlidae</taxon>
        <taxon>African cichlids</taxon>
        <taxon>Pseudocrenilabrinae</taxon>
        <taxon>Haplochromini</taxon>
        <taxon>Astatotilapia</taxon>
    </lineage>
</organism>
<evidence type="ECO:0000259" key="6">
    <source>
        <dbReference type="PROSITE" id="PS50249"/>
    </source>
</evidence>
<protein>
    <recommendedName>
        <fullName evidence="4">Eukaryotic translation initiation factor 3 subunit H</fullName>
        <shortName evidence="4">eIF3h</shortName>
    </recommendedName>
    <alternativeName>
        <fullName evidence="4">Eukaryotic translation initiation factor 3 subunit 3</fullName>
    </alternativeName>
    <alternativeName>
        <fullName evidence="4">eIF-3 gamma</fullName>
    </alternativeName>
    <alternativeName>
        <fullName evidence="4">eIF3 p40 subunit</fullName>
    </alternativeName>
</protein>
<gene>
    <name evidence="4" type="primary">EIF3H</name>
    <name evidence="4" type="synonym">EIF3S3</name>
</gene>
<keyword evidence="1 4" id="KW-0963">Cytoplasm</keyword>
<keyword evidence="8" id="KW-1185">Reference proteome</keyword>
<dbReference type="GO" id="GO:0033290">
    <property type="term" value="C:eukaryotic 48S preinitiation complex"/>
    <property type="evidence" value="ECO:0007669"/>
    <property type="project" value="UniProtKB-UniRule"/>
</dbReference>
<feature type="compositionally biased region" description="Low complexity" evidence="5">
    <location>
        <begin position="233"/>
        <end position="244"/>
    </location>
</feature>
<feature type="compositionally biased region" description="Low complexity" evidence="5">
    <location>
        <begin position="8"/>
        <end position="20"/>
    </location>
</feature>
<reference evidence="7" key="1">
    <citation type="submission" date="2018-05" db="EMBL/GenBank/DDBJ databases">
        <authorList>
            <person name="Datahose"/>
        </authorList>
    </citation>
    <scope>NUCLEOTIDE SEQUENCE</scope>
</reference>
<feature type="region of interest" description="Disordered" evidence="5">
    <location>
        <begin position="1"/>
        <end position="20"/>
    </location>
</feature>
<dbReference type="Pfam" id="PF01398">
    <property type="entry name" value="JAB"/>
    <property type="match status" value="1"/>
</dbReference>
<dbReference type="GO" id="GO:0008237">
    <property type="term" value="F:metallopeptidase activity"/>
    <property type="evidence" value="ECO:0007669"/>
    <property type="project" value="InterPro"/>
</dbReference>
<dbReference type="Proteomes" id="UP000265100">
    <property type="component" value="Chromosome 11"/>
</dbReference>
<comment type="subcellular location">
    <subcellularLocation>
        <location evidence="4">Cytoplasm</location>
    </subcellularLocation>
</comment>
<evidence type="ECO:0000313" key="8">
    <source>
        <dbReference type="Proteomes" id="UP000265100"/>
    </source>
</evidence>
<dbReference type="GO" id="GO:0003743">
    <property type="term" value="F:translation initiation factor activity"/>
    <property type="evidence" value="ECO:0007669"/>
    <property type="project" value="UniProtKB-UniRule"/>
</dbReference>
<evidence type="ECO:0000256" key="3">
    <source>
        <dbReference type="ARBA" id="ARBA00022917"/>
    </source>
</evidence>
<evidence type="ECO:0000256" key="5">
    <source>
        <dbReference type="SAM" id="MobiDB-lite"/>
    </source>
</evidence>
<dbReference type="PANTHER" id="PTHR10410">
    <property type="entry name" value="EUKARYOTIC TRANSLATION INITIATION FACTOR 3 -RELATED"/>
    <property type="match status" value="1"/>
</dbReference>
<dbReference type="GO" id="GO:0001732">
    <property type="term" value="P:formation of cytoplasmic translation initiation complex"/>
    <property type="evidence" value="ECO:0007669"/>
    <property type="project" value="UniProtKB-UniRule"/>
</dbReference>
<reference evidence="7" key="3">
    <citation type="submission" date="2025-09" db="UniProtKB">
        <authorList>
            <consortium name="Ensembl"/>
        </authorList>
    </citation>
    <scope>IDENTIFICATION</scope>
</reference>
<dbReference type="SMART" id="SM00232">
    <property type="entry name" value="JAB_MPN"/>
    <property type="match status" value="1"/>
</dbReference>
<dbReference type="InterPro" id="IPR027524">
    <property type="entry name" value="eIF3h"/>
</dbReference>
<dbReference type="HAMAP" id="MF_03007">
    <property type="entry name" value="eIF3h"/>
    <property type="match status" value="1"/>
</dbReference>
<dbReference type="GeneTree" id="ENSGT00730000111042"/>
<dbReference type="InterPro" id="IPR045810">
    <property type="entry name" value="eIF3h_C"/>
</dbReference>
<dbReference type="GO" id="GO:0016282">
    <property type="term" value="C:eukaryotic 43S preinitiation complex"/>
    <property type="evidence" value="ECO:0007669"/>
    <property type="project" value="UniProtKB-UniRule"/>
</dbReference>
<evidence type="ECO:0000256" key="4">
    <source>
        <dbReference type="HAMAP-Rule" id="MF_03007"/>
    </source>
</evidence>
<comment type="function">
    <text evidence="4">Component of the eukaryotic translation initiation factor 3 (eIF-3) complex, which is involved in protein synthesis of a specialized repertoire of mRNAs and, together with other initiation factors, stimulates binding of mRNA and methionyl-tRNAi to the 40S ribosome. The eIF-3 complex specifically targets and initiates translation of a subset of mRNAs involved in cell proliferation.</text>
</comment>
<dbReference type="CDD" id="cd08065">
    <property type="entry name" value="MPN_eIF3h"/>
    <property type="match status" value="1"/>
</dbReference>
<keyword evidence="2 4" id="KW-0396">Initiation factor</keyword>
<sequence length="315" mass="36154">MASRKESSSVSSTAMASTGGTLDSPVKQIQIEGLVVLKIIKHYQEEGQGSEVVQGVLLGLVVDDRLEITNCFPFPQHTEDDADFDEVQYQMEMMRSLRHVNIDHLHVGWYQSTYYGSFVSRALLDSQFSYQHAIEESVVLIYVLFTFVCNLKKANIGFEQMFEEVPIVIKNSHLINVLMWELEDKSTVADKHELLNLSSSNHLEKSLQLLMDRVDDMSQDIVKYNTYSRNLSKQQQQKHQYLQRRQQENAQRQSRGEPPLPEEDISKLFKPPQPPPRMDTLLIAGQINNYCQNVKEFTSQNLGKLFMAEALQGHN</sequence>
<evidence type="ECO:0000313" key="7">
    <source>
        <dbReference type="Ensembl" id="ENSACLP00000063669.1"/>
    </source>
</evidence>
<name>A0AAX7U301_ASTCA</name>
<dbReference type="Pfam" id="PF19445">
    <property type="entry name" value="eIF3h_C"/>
    <property type="match status" value="1"/>
</dbReference>
<comment type="subunit">
    <text evidence="4">Component of the eukaryotic translation initiation factor 3 (eIF-3) complex, which is composed of 13 subunits: EIF3A, EIF3B, EIF3C, EIF3D, EIF3E, EIF3F, EIF3G, EIF3H, EIF3I, EIF3J, EIF3K, EIF3L and EIF3M.</text>
</comment>
<dbReference type="InterPro" id="IPR050242">
    <property type="entry name" value="JAMM_MPN+_peptidase_M67A"/>
</dbReference>
<reference evidence="7" key="2">
    <citation type="submission" date="2025-08" db="UniProtKB">
        <authorList>
            <consortium name="Ensembl"/>
        </authorList>
    </citation>
    <scope>IDENTIFICATION</scope>
</reference>
<comment type="similarity">
    <text evidence="4">Belongs to the eIF-3 subunit H family.</text>
</comment>
<feature type="domain" description="MPN" evidence="6">
    <location>
        <begin position="29"/>
        <end position="168"/>
    </location>
</feature>
<keyword evidence="3 4" id="KW-0648">Protein biosynthesis</keyword>
<dbReference type="AlphaFoldDB" id="A0AAX7U301"/>
<feature type="region of interest" description="Disordered" evidence="5">
    <location>
        <begin position="233"/>
        <end position="279"/>
    </location>
</feature>
<dbReference type="GO" id="GO:0005852">
    <property type="term" value="C:eukaryotic translation initiation factor 3 complex"/>
    <property type="evidence" value="ECO:0007669"/>
    <property type="project" value="UniProtKB-UniRule"/>
</dbReference>
<proteinExistence type="inferred from homology"/>
<evidence type="ECO:0000256" key="1">
    <source>
        <dbReference type="ARBA" id="ARBA00022490"/>
    </source>
</evidence>
<dbReference type="Gene3D" id="3.40.140.10">
    <property type="entry name" value="Cytidine Deaminase, domain 2"/>
    <property type="match status" value="1"/>
</dbReference>
<evidence type="ECO:0000256" key="2">
    <source>
        <dbReference type="ARBA" id="ARBA00022540"/>
    </source>
</evidence>
<dbReference type="PROSITE" id="PS50249">
    <property type="entry name" value="MPN"/>
    <property type="match status" value="1"/>
</dbReference>
<dbReference type="InterPro" id="IPR000555">
    <property type="entry name" value="JAMM/MPN+_dom"/>
</dbReference>